<sequence length="82" mass="9596">MHPRTNHTVIFTGAPQLLLSMHFLFYRYSTLSATHLSPFISSITLRWNVLGLLTIFPTCLARPKKKHQWFILGLKYPVHRFS</sequence>
<protein>
    <submittedName>
        <fullName evidence="3">Uncharacterized protein</fullName>
    </submittedName>
</protein>
<keyword evidence="4" id="KW-1185">Reference proteome</keyword>
<keyword evidence="1" id="KW-1133">Transmembrane helix</keyword>
<dbReference type="AlphaFoldDB" id="A0AA39JPP6"/>
<name>A0AA39JPP6_ARMTA</name>
<evidence type="ECO:0000313" key="3">
    <source>
        <dbReference type="EMBL" id="KAK0446513.1"/>
    </source>
</evidence>
<feature type="transmembrane region" description="Helical" evidence="1">
    <location>
        <begin position="7"/>
        <end position="26"/>
    </location>
</feature>
<keyword evidence="1" id="KW-0812">Transmembrane</keyword>
<gene>
    <name evidence="2" type="ORF">EV420DRAFT_487625</name>
    <name evidence="3" type="ORF">EV420DRAFT_891586</name>
</gene>
<dbReference type="Proteomes" id="UP001175211">
    <property type="component" value="Unassembled WGS sequence"/>
</dbReference>
<proteinExistence type="predicted"/>
<evidence type="ECO:0000313" key="4">
    <source>
        <dbReference type="Proteomes" id="UP001175211"/>
    </source>
</evidence>
<organism evidence="3 4">
    <name type="scientific">Armillaria tabescens</name>
    <name type="common">Ringless honey mushroom</name>
    <name type="synonym">Agaricus tabescens</name>
    <dbReference type="NCBI Taxonomy" id="1929756"/>
    <lineage>
        <taxon>Eukaryota</taxon>
        <taxon>Fungi</taxon>
        <taxon>Dikarya</taxon>
        <taxon>Basidiomycota</taxon>
        <taxon>Agaricomycotina</taxon>
        <taxon>Agaricomycetes</taxon>
        <taxon>Agaricomycetidae</taxon>
        <taxon>Agaricales</taxon>
        <taxon>Marasmiineae</taxon>
        <taxon>Physalacriaceae</taxon>
        <taxon>Desarmillaria</taxon>
    </lineage>
</organism>
<dbReference type="EMBL" id="JAUEPS010000046">
    <property type="protein sequence ID" value="KAK0446513.1"/>
    <property type="molecule type" value="Genomic_DNA"/>
</dbReference>
<dbReference type="EMBL" id="JAUEPS010000202">
    <property type="protein sequence ID" value="KAK0433938.1"/>
    <property type="molecule type" value="Genomic_DNA"/>
</dbReference>
<evidence type="ECO:0000313" key="2">
    <source>
        <dbReference type="EMBL" id="KAK0433938.1"/>
    </source>
</evidence>
<accession>A0AA39JPP6</accession>
<dbReference type="RefSeq" id="XP_060321627.1">
    <property type="nucleotide sequence ID" value="XM_060482348.1"/>
</dbReference>
<comment type="caution">
    <text evidence="3">The sequence shown here is derived from an EMBL/GenBank/DDBJ whole genome shotgun (WGS) entry which is preliminary data.</text>
</comment>
<feature type="transmembrane region" description="Helical" evidence="1">
    <location>
        <begin position="38"/>
        <end position="60"/>
    </location>
</feature>
<keyword evidence="1" id="KW-0472">Membrane</keyword>
<evidence type="ECO:0000256" key="1">
    <source>
        <dbReference type="SAM" id="Phobius"/>
    </source>
</evidence>
<reference evidence="3" key="1">
    <citation type="submission" date="2023-06" db="EMBL/GenBank/DDBJ databases">
        <authorList>
            <consortium name="Lawrence Berkeley National Laboratory"/>
            <person name="Ahrendt S."/>
            <person name="Sahu N."/>
            <person name="Indic B."/>
            <person name="Wong-Bajracharya J."/>
            <person name="Merenyi Z."/>
            <person name="Ke H.-M."/>
            <person name="Monk M."/>
            <person name="Kocsube S."/>
            <person name="Drula E."/>
            <person name="Lipzen A."/>
            <person name="Balint B."/>
            <person name="Henrissat B."/>
            <person name="Andreopoulos B."/>
            <person name="Martin F.M."/>
            <person name="Harder C.B."/>
            <person name="Rigling D."/>
            <person name="Ford K.L."/>
            <person name="Foster G.D."/>
            <person name="Pangilinan J."/>
            <person name="Papanicolaou A."/>
            <person name="Barry K."/>
            <person name="LaButti K."/>
            <person name="Viragh M."/>
            <person name="Koriabine M."/>
            <person name="Yan M."/>
            <person name="Riley R."/>
            <person name="Champramary S."/>
            <person name="Plett K.L."/>
            <person name="Tsai I.J."/>
            <person name="Slot J."/>
            <person name="Sipos G."/>
            <person name="Plett J."/>
            <person name="Nagy L.G."/>
            <person name="Grigoriev I.V."/>
        </authorList>
    </citation>
    <scope>NUCLEOTIDE SEQUENCE</scope>
    <source>
        <strain evidence="3">CCBAS 213</strain>
    </source>
</reference>
<dbReference type="GeneID" id="85365896"/>